<evidence type="ECO:0000256" key="4">
    <source>
        <dbReference type="ARBA" id="ARBA00022692"/>
    </source>
</evidence>
<gene>
    <name evidence="9" type="ORF">bsdcttw_09070</name>
</gene>
<evidence type="ECO:0000256" key="6">
    <source>
        <dbReference type="ARBA" id="ARBA00023136"/>
    </source>
</evidence>
<evidence type="ECO:0000256" key="3">
    <source>
        <dbReference type="ARBA" id="ARBA00022475"/>
    </source>
</evidence>
<feature type="transmembrane region" description="Helical" evidence="7">
    <location>
        <begin position="67"/>
        <end position="84"/>
    </location>
</feature>
<dbReference type="InterPro" id="IPR035906">
    <property type="entry name" value="MetI-like_sf"/>
</dbReference>
<name>A0A7I8DNK0_9FIRM</name>
<keyword evidence="2 7" id="KW-0813">Transport</keyword>
<dbReference type="PROSITE" id="PS50928">
    <property type="entry name" value="ABC_TM1"/>
    <property type="match status" value="1"/>
</dbReference>
<proteinExistence type="inferred from homology"/>
<dbReference type="CDD" id="cd06261">
    <property type="entry name" value="TM_PBP2"/>
    <property type="match status" value="1"/>
</dbReference>
<dbReference type="GO" id="GO:0005886">
    <property type="term" value="C:plasma membrane"/>
    <property type="evidence" value="ECO:0007669"/>
    <property type="project" value="UniProtKB-SubCell"/>
</dbReference>
<comment type="subcellular location">
    <subcellularLocation>
        <location evidence="1 7">Cell membrane</location>
        <topology evidence="1 7">Multi-pass membrane protein</topology>
    </subcellularLocation>
</comment>
<comment type="similarity">
    <text evidence="7">Belongs to the binding-protein-dependent transport system permease family.</text>
</comment>
<evidence type="ECO:0000256" key="2">
    <source>
        <dbReference type="ARBA" id="ARBA00022448"/>
    </source>
</evidence>
<feature type="transmembrane region" description="Helical" evidence="7">
    <location>
        <begin position="12"/>
        <end position="34"/>
    </location>
</feature>
<dbReference type="Gene3D" id="1.10.3720.10">
    <property type="entry name" value="MetI-like"/>
    <property type="match status" value="1"/>
</dbReference>
<feature type="domain" description="ABC transmembrane type-1" evidence="8">
    <location>
        <begin position="60"/>
        <end position="244"/>
    </location>
</feature>
<dbReference type="SUPFAM" id="SSF161098">
    <property type="entry name" value="MetI-like"/>
    <property type="match status" value="1"/>
</dbReference>
<feature type="transmembrane region" description="Helical" evidence="7">
    <location>
        <begin position="96"/>
        <end position="120"/>
    </location>
</feature>
<dbReference type="EMBL" id="AP023368">
    <property type="protein sequence ID" value="BCJ97866.1"/>
    <property type="molecule type" value="Genomic_DNA"/>
</dbReference>
<reference evidence="9 10" key="2">
    <citation type="submission" date="2020-08" db="EMBL/GenBank/DDBJ databases">
        <authorList>
            <person name="Ueki A."/>
            <person name="Tonouchi A."/>
        </authorList>
    </citation>
    <scope>NUCLEOTIDE SEQUENCE [LARGE SCALE GENOMIC DNA]</scope>
    <source>
        <strain evidence="9 10">CTTW</strain>
    </source>
</reference>
<keyword evidence="3" id="KW-1003">Cell membrane</keyword>
<dbReference type="RefSeq" id="WP_197979824.1">
    <property type="nucleotide sequence ID" value="NZ_AP023368.1"/>
</dbReference>
<sequence>MIKKLQSIIYKISPVFAIAAILIIWQVLSSGGVVPKFMLPSPKEVVKAFISDFPLLMSHAKTTMAEAFWGLTSGILLGFLVAVAMDRFELAYKAIYPVLVITQTIPTVAIAPLLVLWLGYGILPKVTLIIITSFFPITIGLLDGFRNVDKDSLNLLKAMGATRFQSFVHIKFPGAIPHFFSGLRISVAYSIIGAVVAEWLGGFNGLGVYMTRVIKSYSYDKMFAVIFFISFISLLLMSGVKLLQKWITPWDREEKEKRFNNNVVRKEL</sequence>
<evidence type="ECO:0000259" key="8">
    <source>
        <dbReference type="PROSITE" id="PS50928"/>
    </source>
</evidence>
<keyword evidence="5 7" id="KW-1133">Transmembrane helix</keyword>
<feature type="transmembrane region" description="Helical" evidence="7">
    <location>
        <begin position="126"/>
        <end position="145"/>
    </location>
</feature>
<evidence type="ECO:0000313" key="9">
    <source>
        <dbReference type="EMBL" id="BCJ97866.1"/>
    </source>
</evidence>
<feature type="transmembrane region" description="Helical" evidence="7">
    <location>
        <begin position="187"/>
        <end position="210"/>
    </location>
</feature>
<keyword evidence="4 7" id="KW-0812">Transmembrane</keyword>
<protein>
    <submittedName>
        <fullName evidence="9">Nitrate ABC transporter permease</fullName>
    </submittedName>
</protein>
<dbReference type="KEGG" id="acht:bsdcttw_09070"/>
<evidence type="ECO:0000256" key="7">
    <source>
        <dbReference type="RuleBase" id="RU363032"/>
    </source>
</evidence>
<evidence type="ECO:0000313" key="10">
    <source>
        <dbReference type="Proteomes" id="UP000515703"/>
    </source>
</evidence>
<evidence type="ECO:0000256" key="1">
    <source>
        <dbReference type="ARBA" id="ARBA00004651"/>
    </source>
</evidence>
<keyword evidence="6 7" id="KW-0472">Membrane</keyword>
<accession>A0A7I8DNK0</accession>
<organism evidence="9 10">
    <name type="scientific">Anaerocolumna chitinilytica</name>
    <dbReference type="NCBI Taxonomy" id="1727145"/>
    <lineage>
        <taxon>Bacteria</taxon>
        <taxon>Bacillati</taxon>
        <taxon>Bacillota</taxon>
        <taxon>Clostridia</taxon>
        <taxon>Lachnospirales</taxon>
        <taxon>Lachnospiraceae</taxon>
        <taxon>Anaerocolumna</taxon>
    </lineage>
</organism>
<dbReference type="PANTHER" id="PTHR30151:SF20">
    <property type="entry name" value="ABC TRANSPORTER PERMEASE PROTEIN HI_0355-RELATED"/>
    <property type="match status" value="1"/>
</dbReference>
<keyword evidence="10" id="KW-1185">Reference proteome</keyword>
<dbReference type="PANTHER" id="PTHR30151">
    <property type="entry name" value="ALKANE SULFONATE ABC TRANSPORTER-RELATED, MEMBRANE SUBUNIT"/>
    <property type="match status" value="1"/>
</dbReference>
<dbReference type="Pfam" id="PF00528">
    <property type="entry name" value="BPD_transp_1"/>
    <property type="match status" value="1"/>
</dbReference>
<dbReference type="GO" id="GO:0055085">
    <property type="term" value="P:transmembrane transport"/>
    <property type="evidence" value="ECO:0007669"/>
    <property type="project" value="InterPro"/>
</dbReference>
<dbReference type="InterPro" id="IPR000515">
    <property type="entry name" value="MetI-like"/>
</dbReference>
<reference evidence="9 10" key="1">
    <citation type="submission" date="2020-08" db="EMBL/GenBank/DDBJ databases">
        <title>Draft genome sequencing of an Anaerocolumna strain isolated from anoxic soil subjected to BSD treatment.</title>
        <authorList>
            <person name="Uek A."/>
            <person name="Tonouchi A."/>
        </authorList>
    </citation>
    <scope>NUCLEOTIDE SEQUENCE [LARGE SCALE GENOMIC DNA]</scope>
    <source>
        <strain evidence="9 10">CTTW</strain>
    </source>
</reference>
<dbReference type="Proteomes" id="UP000515703">
    <property type="component" value="Chromosome"/>
</dbReference>
<dbReference type="AlphaFoldDB" id="A0A7I8DNK0"/>
<evidence type="ECO:0000256" key="5">
    <source>
        <dbReference type="ARBA" id="ARBA00022989"/>
    </source>
</evidence>
<feature type="transmembrane region" description="Helical" evidence="7">
    <location>
        <begin position="222"/>
        <end position="243"/>
    </location>
</feature>